<feature type="transmembrane region" description="Helical" evidence="6">
    <location>
        <begin position="108"/>
        <end position="128"/>
    </location>
</feature>
<dbReference type="InterPro" id="IPR005828">
    <property type="entry name" value="MFS_sugar_transport-like"/>
</dbReference>
<comment type="caution">
    <text evidence="7">The sequence shown here is derived from an EMBL/GenBank/DDBJ whole genome shotgun (WGS) entry which is preliminary data.</text>
</comment>
<dbReference type="SUPFAM" id="SSF103473">
    <property type="entry name" value="MFS general substrate transporter"/>
    <property type="match status" value="1"/>
</dbReference>
<feature type="transmembrane region" description="Helical" evidence="6">
    <location>
        <begin position="169"/>
        <end position="188"/>
    </location>
</feature>
<evidence type="ECO:0000313" key="8">
    <source>
        <dbReference type="Proteomes" id="UP000295192"/>
    </source>
</evidence>
<dbReference type="PANTHER" id="PTHR24064">
    <property type="entry name" value="SOLUTE CARRIER FAMILY 22 MEMBER"/>
    <property type="match status" value="1"/>
</dbReference>
<dbReference type="Pfam" id="PF00083">
    <property type="entry name" value="Sugar_tr"/>
    <property type="match status" value="1"/>
</dbReference>
<proteinExistence type="predicted"/>
<dbReference type="OMA" id="HRMRKIT"/>
<evidence type="ECO:0000256" key="6">
    <source>
        <dbReference type="SAM" id="Phobius"/>
    </source>
</evidence>
<feature type="region of interest" description="Disordered" evidence="5">
    <location>
        <begin position="249"/>
        <end position="287"/>
    </location>
</feature>
<keyword evidence="3 6" id="KW-1133">Transmembrane helix</keyword>
<dbReference type="OrthoDB" id="2544694at2759"/>
<reference evidence="7 8" key="1">
    <citation type="journal article" date="2019" name="J. Hered.">
        <title>An Improved Genome Assembly for Drosophila navojoa, the Basal Species in the mojavensis Cluster.</title>
        <authorList>
            <person name="Vanderlinde T."/>
            <person name="Dupim E.G."/>
            <person name="Nazario-Yepiz N.O."/>
            <person name="Carvalho A.B."/>
        </authorList>
    </citation>
    <scope>NUCLEOTIDE SEQUENCE [LARGE SCALE GENOMIC DNA]</scope>
    <source>
        <strain evidence="7">Navoj_Jal97</strain>
        <tissue evidence="7">Whole organism</tissue>
    </source>
</reference>
<keyword evidence="8" id="KW-1185">Reference proteome</keyword>
<feature type="compositionally biased region" description="Polar residues" evidence="5">
    <location>
        <begin position="269"/>
        <end position="280"/>
    </location>
</feature>
<name>A0A484B3V9_DRONA</name>
<dbReference type="Gene3D" id="1.20.1250.20">
    <property type="entry name" value="MFS general substrate transporter like domains"/>
    <property type="match status" value="1"/>
</dbReference>
<dbReference type="AlphaFoldDB" id="A0A484B3V9"/>
<comment type="subcellular location">
    <subcellularLocation>
        <location evidence="1">Membrane</location>
        <topology evidence="1">Multi-pass membrane protein</topology>
    </subcellularLocation>
</comment>
<evidence type="ECO:0000313" key="7">
    <source>
        <dbReference type="EMBL" id="TDG42495.1"/>
    </source>
</evidence>
<feature type="transmembrane region" description="Helical" evidence="6">
    <location>
        <begin position="140"/>
        <end position="162"/>
    </location>
</feature>
<accession>A0A484B3V9</accession>
<evidence type="ECO:0000256" key="5">
    <source>
        <dbReference type="SAM" id="MobiDB-lite"/>
    </source>
</evidence>
<sequence length="313" mass="35950">MLLSLVTYLERDWVRLSYYTSLPFYSYFLYIFIMPESPRWLLMRGRLEEALRILERMARVNGQQFPEVVHSKLEAQIQRDKLREEKKKVANVGLLDLCRTPNMRLKTILITLSWFANETVYLGLSYYGPSLGTNQYVRGIGIGASSYIGGLGLIVIPFVTYLGKENLKLPLVIMGFVSMLGGLTGLRLPETLHHRLPQTIEEGEEFGKGWQLKDCFRCKPQRDIHSPPASYENLDVLGGPSTNASDVELELKDNRRQRQLPRINERTPLDTSNSNSGSTGRQHRSSMKRLVRQMSVMDTQRTHDGTMQLTHWI</sequence>
<evidence type="ECO:0000256" key="3">
    <source>
        <dbReference type="ARBA" id="ARBA00022989"/>
    </source>
</evidence>
<keyword evidence="2 6" id="KW-0812">Transmembrane</keyword>
<feature type="transmembrane region" description="Helical" evidence="6">
    <location>
        <begin position="16"/>
        <end position="34"/>
    </location>
</feature>
<organism evidence="7 8">
    <name type="scientific">Drosophila navojoa</name>
    <name type="common">Fruit fly</name>
    <dbReference type="NCBI Taxonomy" id="7232"/>
    <lineage>
        <taxon>Eukaryota</taxon>
        <taxon>Metazoa</taxon>
        <taxon>Ecdysozoa</taxon>
        <taxon>Arthropoda</taxon>
        <taxon>Hexapoda</taxon>
        <taxon>Insecta</taxon>
        <taxon>Pterygota</taxon>
        <taxon>Neoptera</taxon>
        <taxon>Endopterygota</taxon>
        <taxon>Diptera</taxon>
        <taxon>Brachycera</taxon>
        <taxon>Muscomorpha</taxon>
        <taxon>Ephydroidea</taxon>
        <taxon>Drosophilidae</taxon>
        <taxon>Drosophila</taxon>
    </lineage>
</organism>
<gene>
    <name evidence="7" type="ORF">AWZ03_011080</name>
</gene>
<evidence type="ECO:0008006" key="9">
    <source>
        <dbReference type="Google" id="ProtNLM"/>
    </source>
</evidence>
<dbReference type="GO" id="GO:0016020">
    <property type="term" value="C:membrane"/>
    <property type="evidence" value="ECO:0007669"/>
    <property type="project" value="UniProtKB-SubCell"/>
</dbReference>
<dbReference type="EMBL" id="LSRL02000227">
    <property type="protein sequence ID" value="TDG42495.1"/>
    <property type="molecule type" value="Genomic_DNA"/>
</dbReference>
<keyword evidence="4 6" id="KW-0472">Membrane</keyword>
<evidence type="ECO:0000256" key="1">
    <source>
        <dbReference type="ARBA" id="ARBA00004141"/>
    </source>
</evidence>
<dbReference type="GO" id="GO:0022857">
    <property type="term" value="F:transmembrane transporter activity"/>
    <property type="evidence" value="ECO:0007669"/>
    <property type="project" value="InterPro"/>
</dbReference>
<dbReference type="Proteomes" id="UP000295192">
    <property type="component" value="Unassembled WGS sequence"/>
</dbReference>
<evidence type="ECO:0000256" key="2">
    <source>
        <dbReference type="ARBA" id="ARBA00022692"/>
    </source>
</evidence>
<evidence type="ECO:0000256" key="4">
    <source>
        <dbReference type="ARBA" id="ARBA00023136"/>
    </source>
</evidence>
<dbReference type="InterPro" id="IPR036259">
    <property type="entry name" value="MFS_trans_sf"/>
</dbReference>
<protein>
    <recommendedName>
        <fullName evidence="9">Major facilitator superfamily (MFS) profile domain-containing protein</fullName>
    </recommendedName>
</protein>